<dbReference type="InterPro" id="IPR014445">
    <property type="entry name" value="Gln-dep_NAD_synthase"/>
</dbReference>
<feature type="binding site" evidence="7">
    <location>
        <position position="197"/>
    </location>
    <ligand>
        <name>L-glutamine</name>
        <dbReference type="ChEBI" id="CHEBI:58359"/>
    </ligand>
</feature>
<dbReference type="GO" id="GO:0005524">
    <property type="term" value="F:ATP binding"/>
    <property type="evidence" value="ECO:0007669"/>
    <property type="project" value="UniProtKB-UniRule"/>
</dbReference>
<organism evidence="11 12">
    <name type="scientific">Coprococcus comes</name>
    <dbReference type="NCBI Taxonomy" id="410072"/>
    <lineage>
        <taxon>Bacteria</taxon>
        <taxon>Bacillati</taxon>
        <taxon>Bacillota</taxon>
        <taxon>Clostridia</taxon>
        <taxon>Lachnospirales</taxon>
        <taxon>Lachnospiraceae</taxon>
        <taxon>Coprococcus</taxon>
    </lineage>
</organism>
<dbReference type="EMBL" id="CYXR01000011">
    <property type="protein sequence ID" value="CUM95360.1"/>
    <property type="molecule type" value="Genomic_DNA"/>
</dbReference>
<feature type="binding site" evidence="7">
    <location>
        <position position="465"/>
    </location>
    <ligand>
        <name>deamido-NAD(+)</name>
        <dbReference type="ChEBI" id="CHEBI:58437"/>
        <note>ligand shared between two neighboring subunits</note>
    </ligand>
</feature>
<dbReference type="InterPro" id="IPR003010">
    <property type="entry name" value="C-N_Hydrolase"/>
</dbReference>
<feature type="active site" description="Nucleophile; for glutaminase activity" evidence="7">
    <location>
        <position position="170"/>
    </location>
</feature>
<dbReference type="PANTHER" id="PTHR23090">
    <property type="entry name" value="NH 3 /GLUTAMINE-DEPENDENT NAD + SYNTHETASE"/>
    <property type="match status" value="1"/>
</dbReference>
<evidence type="ECO:0000259" key="10">
    <source>
        <dbReference type="PROSITE" id="PS50263"/>
    </source>
</evidence>
<keyword evidence="5 7" id="KW-0067">ATP-binding</keyword>
<dbReference type="GO" id="GO:0005737">
    <property type="term" value="C:cytoplasm"/>
    <property type="evidence" value="ECO:0007669"/>
    <property type="project" value="InterPro"/>
</dbReference>
<dbReference type="Gene3D" id="1.10.10.1140">
    <property type="entry name" value="Glutamine-dependent NAD+ synthetase, C-terminal domain"/>
    <property type="match status" value="1"/>
</dbReference>
<feature type="binding site" evidence="7">
    <location>
        <begin position="470"/>
        <end position="473"/>
    </location>
    <ligand>
        <name>deamido-NAD(+)</name>
        <dbReference type="ChEBI" id="CHEBI:58437"/>
        <note>ligand shared between two neighboring subunits</note>
    </ligand>
</feature>
<dbReference type="GO" id="GO:0009435">
    <property type="term" value="P:NAD+ biosynthetic process"/>
    <property type="evidence" value="ECO:0007669"/>
    <property type="project" value="UniProtKB-UniRule"/>
</dbReference>
<dbReference type="SUPFAM" id="SSF56317">
    <property type="entry name" value="Carbon-nitrogen hydrolase"/>
    <property type="match status" value="1"/>
</dbReference>
<dbReference type="Proteomes" id="UP000095727">
    <property type="component" value="Unassembled WGS sequence"/>
</dbReference>
<reference evidence="11 12" key="1">
    <citation type="submission" date="2015-09" db="EMBL/GenBank/DDBJ databases">
        <authorList>
            <consortium name="Pathogen Informatics"/>
        </authorList>
    </citation>
    <scope>NUCLEOTIDE SEQUENCE [LARGE SCALE GENOMIC DNA]</scope>
    <source>
        <strain evidence="11 12">2789STDY5834962</strain>
    </source>
</reference>
<dbReference type="RefSeq" id="WP_055156806.1">
    <property type="nucleotide sequence ID" value="NZ_CYXR01000011.1"/>
</dbReference>
<name>A0A173SYT0_9FIRM</name>
<feature type="active site" description="For glutaminase activity" evidence="7">
    <location>
        <position position="115"/>
    </location>
</feature>
<dbReference type="PIRSF" id="PIRSF006630">
    <property type="entry name" value="NADS_GAT"/>
    <property type="match status" value="1"/>
</dbReference>
<dbReference type="GO" id="GO:0004359">
    <property type="term" value="F:glutaminase activity"/>
    <property type="evidence" value="ECO:0007669"/>
    <property type="project" value="InterPro"/>
</dbReference>
<dbReference type="NCBIfam" id="TIGR00552">
    <property type="entry name" value="nadE"/>
    <property type="match status" value="1"/>
</dbReference>
<evidence type="ECO:0000313" key="12">
    <source>
        <dbReference type="Proteomes" id="UP000095727"/>
    </source>
</evidence>
<feature type="binding site" evidence="7">
    <location>
        <position position="597"/>
    </location>
    <ligand>
        <name>deamido-NAD(+)</name>
        <dbReference type="ChEBI" id="CHEBI:58437"/>
        <note>ligand shared between two neighboring subunits</note>
    </ligand>
</feature>
<gene>
    <name evidence="7 11" type="primary">nadE</name>
    <name evidence="11" type="ORF">ERS852574_01785</name>
</gene>
<keyword evidence="4 7" id="KW-0547">Nucleotide-binding</keyword>
<dbReference type="PANTHER" id="PTHR23090:SF9">
    <property type="entry name" value="GLUTAMINE-DEPENDENT NAD(+) SYNTHETASE"/>
    <property type="match status" value="1"/>
</dbReference>
<dbReference type="InterPro" id="IPR022310">
    <property type="entry name" value="NAD/GMP_synthase"/>
</dbReference>
<comment type="similarity">
    <text evidence="2 7 8">In the C-terminal section; belongs to the NAD synthetase family.</text>
</comment>
<dbReference type="HAMAP" id="MF_02090">
    <property type="entry name" value="NadE_glutamine_dep"/>
    <property type="match status" value="1"/>
</dbReference>
<dbReference type="AlphaFoldDB" id="A0A173SYT0"/>
<feature type="domain" description="CN hydrolase" evidence="10">
    <location>
        <begin position="6"/>
        <end position="268"/>
    </location>
</feature>
<feature type="binding site" evidence="7">
    <location>
        <begin position="350"/>
        <end position="357"/>
    </location>
    <ligand>
        <name>ATP</name>
        <dbReference type="ChEBI" id="CHEBI:30616"/>
    </ligand>
</feature>
<evidence type="ECO:0000256" key="6">
    <source>
        <dbReference type="ARBA" id="ARBA00023027"/>
    </source>
</evidence>
<feature type="binding site" evidence="7">
    <location>
        <position position="436"/>
    </location>
    <ligand>
        <name>deamido-NAD(+)</name>
        <dbReference type="ChEBI" id="CHEBI:58437"/>
        <note>ligand shared between two neighboring subunits</note>
    </ligand>
</feature>
<dbReference type="SUPFAM" id="SSF52402">
    <property type="entry name" value="Adenine nucleotide alpha hydrolases-like"/>
    <property type="match status" value="1"/>
</dbReference>
<comment type="function">
    <text evidence="7">Catalyzes the ATP-dependent amidation of deamido-NAD to form NAD. Uses L-glutamine as a nitrogen source.</text>
</comment>
<dbReference type="CDD" id="cd00553">
    <property type="entry name" value="NAD_synthase"/>
    <property type="match status" value="1"/>
</dbReference>
<feature type="binding site" evidence="7">
    <location>
        <position position="460"/>
    </location>
    <ligand>
        <name>ATP</name>
        <dbReference type="ChEBI" id="CHEBI:30616"/>
    </ligand>
</feature>
<dbReference type="PROSITE" id="PS50263">
    <property type="entry name" value="CN_HYDROLASE"/>
    <property type="match status" value="1"/>
</dbReference>
<dbReference type="UniPathway" id="UPA00253">
    <property type="reaction ID" value="UER00334"/>
</dbReference>
<dbReference type="Pfam" id="PF00795">
    <property type="entry name" value="CN_hydrolase"/>
    <property type="match status" value="1"/>
</dbReference>
<keyword evidence="6 7" id="KW-0520">NAD</keyword>
<evidence type="ECO:0000313" key="11">
    <source>
        <dbReference type="EMBL" id="CUM95360.1"/>
    </source>
</evidence>
<evidence type="ECO:0000256" key="7">
    <source>
        <dbReference type="HAMAP-Rule" id="MF_02090"/>
    </source>
</evidence>
<dbReference type="FunFam" id="1.10.10.1140:FF:000001">
    <property type="entry name" value="Glutamine-dependent NAD(+) synthetase"/>
    <property type="match status" value="1"/>
</dbReference>
<dbReference type="GO" id="GO:0003952">
    <property type="term" value="F:NAD+ synthase (glutamine-hydrolyzing) activity"/>
    <property type="evidence" value="ECO:0007669"/>
    <property type="project" value="UniProtKB-UniRule"/>
</dbReference>
<dbReference type="NCBIfam" id="NF002730">
    <property type="entry name" value="PRK02628.1"/>
    <property type="match status" value="1"/>
</dbReference>
<comment type="catalytic activity">
    <reaction evidence="7 8">
        <text>deamido-NAD(+) + L-glutamine + ATP + H2O = L-glutamate + AMP + diphosphate + NAD(+) + H(+)</text>
        <dbReference type="Rhea" id="RHEA:24384"/>
        <dbReference type="ChEBI" id="CHEBI:15377"/>
        <dbReference type="ChEBI" id="CHEBI:15378"/>
        <dbReference type="ChEBI" id="CHEBI:29985"/>
        <dbReference type="ChEBI" id="CHEBI:30616"/>
        <dbReference type="ChEBI" id="CHEBI:33019"/>
        <dbReference type="ChEBI" id="CHEBI:57540"/>
        <dbReference type="ChEBI" id="CHEBI:58359"/>
        <dbReference type="ChEBI" id="CHEBI:58437"/>
        <dbReference type="ChEBI" id="CHEBI:456215"/>
        <dbReference type="EC" id="6.3.5.1"/>
    </reaction>
</comment>
<comment type="similarity">
    <text evidence="9">Belongs to the NAD synthetase family.</text>
</comment>
<dbReference type="Gene3D" id="3.60.110.10">
    <property type="entry name" value="Carbon-nitrogen hydrolase"/>
    <property type="match status" value="1"/>
</dbReference>
<dbReference type="Gene3D" id="3.40.50.620">
    <property type="entry name" value="HUPs"/>
    <property type="match status" value="1"/>
</dbReference>
<evidence type="ECO:0000256" key="4">
    <source>
        <dbReference type="ARBA" id="ARBA00022741"/>
    </source>
</evidence>
<protein>
    <recommendedName>
        <fullName evidence="7 8">Glutamine-dependent NAD(+) synthetase</fullName>
        <ecNumber evidence="7 8">6.3.5.1</ecNumber>
    </recommendedName>
    <alternativeName>
        <fullName evidence="7 8">NAD(+) synthase [glutamine-hydrolyzing]</fullName>
    </alternativeName>
</protein>
<accession>A0A173SYT0</accession>
<dbReference type="EC" id="6.3.5.1" evidence="7 8"/>
<dbReference type="InterPro" id="IPR003694">
    <property type="entry name" value="NAD_synthase"/>
</dbReference>
<dbReference type="GO" id="GO:0008795">
    <property type="term" value="F:NAD+ synthase activity"/>
    <property type="evidence" value="ECO:0007669"/>
    <property type="project" value="UniProtKB-UniRule"/>
</dbReference>
<evidence type="ECO:0000256" key="1">
    <source>
        <dbReference type="ARBA" id="ARBA00005188"/>
    </source>
</evidence>
<dbReference type="Pfam" id="PF02540">
    <property type="entry name" value="NAD_synthase"/>
    <property type="match status" value="1"/>
</dbReference>
<dbReference type="InterPro" id="IPR041856">
    <property type="entry name" value="NAD+_synth_C"/>
</dbReference>
<evidence type="ECO:0000256" key="8">
    <source>
        <dbReference type="PIRNR" id="PIRNR006630"/>
    </source>
</evidence>
<dbReference type="InterPro" id="IPR014729">
    <property type="entry name" value="Rossmann-like_a/b/a_fold"/>
</dbReference>
<dbReference type="InterPro" id="IPR036526">
    <property type="entry name" value="C-N_Hydrolase_sf"/>
</dbReference>
<comment type="pathway">
    <text evidence="1 7 8">Cofactor biosynthesis; NAD(+) biosynthesis; NAD(+) from deamido-NAD(+) (L-Gln route): step 1/1.</text>
</comment>
<proteinExistence type="inferred from homology"/>
<feature type="active site" description="Proton acceptor; for glutaminase activity" evidence="7">
    <location>
        <position position="46"/>
    </location>
</feature>
<keyword evidence="3 7" id="KW-0436">Ligase</keyword>
<evidence type="ECO:0000256" key="9">
    <source>
        <dbReference type="RuleBase" id="RU003811"/>
    </source>
</evidence>
<evidence type="ECO:0000256" key="2">
    <source>
        <dbReference type="ARBA" id="ARBA00007145"/>
    </source>
</evidence>
<dbReference type="CDD" id="cd07570">
    <property type="entry name" value="GAT_Gln-NAD-synth"/>
    <property type="match status" value="1"/>
</dbReference>
<sequence>MKQGFIKVAAVTVDIRVADVWHNCKEICKRMKEAEKAGAKIIVFPELCLTGYTCSDLFTQDILLKEVRRALAKVAEETRHTEALVFVGLPLAIDGELYNVAAALNDGKILGFTTKTFLPNYGEFYEMRQFRQGPKKARVISYEGEEILFGPQILYQAAEMDDLVVSAEICEDVWSPIPPSIEAAREGAIILVNCSASDETIGKDSYREELIKGQSARLIAGYVYANAGDGESTTDVVFGGHNIIAENGTILKEAKRFANEMIVSEIDIFRLLSERRKNTTFQTTEERHLPKVLFHISVEETALTRSFAQTPFVPQNMAEREKRCEEILMIQAMGLKKRLVHTHSRTAVVGISGGLDSTLALLVTAKAFDMAGKDRKDIIAVTMPCFGTTDRTYQNACLMSKKLGATLKEVPIADAVHVHFRDIGHDEEVHDVTYENSQARERTQVLMDIANQEWGMVIGTGDMSELALGWATYNGDHMSMYGVNASVPKTLVRHLVQYYADTCEDQELKEVLLDVLDTPVSPELLPPKDGEIAQKTEDLVGPYELHDFYLYYVLRFGFEPSKIYRLAKLAFEGTYDNETIMKWLKTFYRRFFAQQFKRSCLPDGPKIGTVALSPRGDWRMPSDACAAVWMQDLEALEK</sequence>
<evidence type="ECO:0000256" key="5">
    <source>
        <dbReference type="ARBA" id="ARBA00022840"/>
    </source>
</evidence>
<evidence type="ECO:0000256" key="3">
    <source>
        <dbReference type="ARBA" id="ARBA00022598"/>
    </source>
</evidence>
<feature type="binding site" evidence="7">
    <location>
        <position position="203"/>
    </location>
    <ligand>
        <name>L-glutamine</name>
        <dbReference type="ChEBI" id="CHEBI:58359"/>
    </ligand>
</feature>
<feature type="binding site" evidence="7">
    <location>
        <position position="121"/>
    </location>
    <ligand>
        <name>L-glutamine</name>
        <dbReference type="ChEBI" id="CHEBI:58359"/>
    </ligand>
</feature>